<organism evidence="2 3">
    <name type="scientific">Myxozyma melibiosi</name>
    <dbReference type="NCBI Taxonomy" id="54550"/>
    <lineage>
        <taxon>Eukaryota</taxon>
        <taxon>Fungi</taxon>
        <taxon>Dikarya</taxon>
        <taxon>Ascomycota</taxon>
        <taxon>Saccharomycotina</taxon>
        <taxon>Lipomycetes</taxon>
        <taxon>Lipomycetales</taxon>
        <taxon>Lipomycetaceae</taxon>
        <taxon>Myxozyma</taxon>
    </lineage>
</organism>
<name>A0ABR1FEP4_9ASCO</name>
<accession>A0ABR1FEP4</accession>
<feature type="region of interest" description="Disordered" evidence="1">
    <location>
        <begin position="99"/>
        <end position="177"/>
    </location>
</feature>
<feature type="compositionally biased region" description="Basic and acidic residues" evidence="1">
    <location>
        <begin position="118"/>
        <end position="134"/>
    </location>
</feature>
<gene>
    <name evidence="2" type="ORF">BZA70DRAFT_273385</name>
</gene>
<feature type="compositionally biased region" description="Low complexity" evidence="1">
    <location>
        <begin position="135"/>
        <end position="151"/>
    </location>
</feature>
<proteinExistence type="predicted"/>
<keyword evidence="3" id="KW-1185">Reference proteome</keyword>
<evidence type="ECO:0000313" key="3">
    <source>
        <dbReference type="Proteomes" id="UP001498771"/>
    </source>
</evidence>
<protein>
    <submittedName>
        <fullName evidence="2">Uncharacterized protein</fullName>
    </submittedName>
</protein>
<feature type="compositionally biased region" description="Basic and acidic residues" evidence="1">
    <location>
        <begin position="167"/>
        <end position="177"/>
    </location>
</feature>
<evidence type="ECO:0000313" key="2">
    <source>
        <dbReference type="EMBL" id="KAK7208300.1"/>
    </source>
</evidence>
<evidence type="ECO:0000256" key="1">
    <source>
        <dbReference type="SAM" id="MobiDB-lite"/>
    </source>
</evidence>
<dbReference type="GeneID" id="90037332"/>
<dbReference type="RefSeq" id="XP_064771333.1">
    <property type="nucleotide sequence ID" value="XM_064911820.1"/>
</dbReference>
<dbReference type="EMBL" id="JBBJBU010000001">
    <property type="protein sequence ID" value="KAK7208300.1"/>
    <property type="molecule type" value="Genomic_DNA"/>
</dbReference>
<sequence>MVMLRRQLRKLDCLSRSFSTTSSTLKAKRKSRDKKVHFNEQAYRQPALKVDTRHAQDLLVKDKRRKKLGGIQNHDDSDPRLSLLFLVYCVQQIQATSEQKSDSRGASFVAEDDDDAAEKDGEREWEQSEDRDIGSAKSKSRSSSGKPKAGSTSGRGRKLRGRQLRNPLRDSSQRSKVKNDISELNLRKCIHLYTHHFRPLVEAEEQVEKKEIRNRLENWPLEELVSKGYTLVSFPVLLLHGSFTSSYTHIMKTYRLIYFLVTEGGS</sequence>
<reference evidence="2 3" key="1">
    <citation type="submission" date="2024-03" db="EMBL/GenBank/DDBJ databases">
        <title>Genome-scale model development and genomic sequencing of the oleaginous clade Lipomyces.</title>
        <authorList>
            <consortium name="Lawrence Berkeley National Laboratory"/>
            <person name="Czajka J.J."/>
            <person name="Han Y."/>
            <person name="Kim J."/>
            <person name="Mondo S.J."/>
            <person name="Hofstad B.A."/>
            <person name="Robles A."/>
            <person name="Haridas S."/>
            <person name="Riley R."/>
            <person name="LaButti K."/>
            <person name="Pangilinan J."/>
            <person name="Andreopoulos W."/>
            <person name="Lipzen A."/>
            <person name="Yan J."/>
            <person name="Wang M."/>
            <person name="Ng V."/>
            <person name="Grigoriev I.V."/>
            <person name="Spatafora J.W."/>
            <person name="Magnuson J.K."/>
            <person name="Baker S.E."/>
            <person name="Pomraning K.R."/>
        </authorList>
    </citation>
    <scope>NUCLEOTIDE SEQUENCE [LARGE SCALE GENOMIC DNA]</scope>
    <source>
        <strain evidence="2 3">Phaff 52-87</strain>
    </source>
</reference>
<dbReference type="Proteomes" id="UP001498771">
    <property type="component" value="Unassembled WGS sequence"/>
</dbReference>
<comment type="caution">
    <text evidence="2">The sequence shown here is derived from an EMBL/GenBank/DDBJ whole genome shotgun (WGS) entry which is preliminary data.</text>
</comment>